<evidence type="ECO:0000256" key="4">
    <source>
        <dbReference type="SAM" id="MobiDB-lite"/>
    </source>
</evidence>
<dbReference type="InterPro" id="IPR000504">
    <property type="entry name" value="RRM_dom"/>
</dbReference>
<keyword evidence="1" id="KW-0677">Repeat</keyword>
<feature type="domain" description="RRM" evidence="5">
    <location>
        <begin position="203"/>
        <end position="283"/>
    </location>
</feature>
<evidence type="ECO:0000313" key="6">
    <source>
        <dbReference type="EMBL" id="CAE0462861.1"/>
    </source>
</evidence>
<keyword evidence="2 3" id="KW-0694">RNA-binding</keyword>
<dbReference type="CDD" id="cd12361">
    <property type="entry name" value="RRM1_2_CELF1-6_like"/>
    <property type="match status" value="1"/>
</dbReference>
<dbReference type="GO" id="GO:0010629">
    <property type="term" value="P:negative regulation of gene expression"/>
    <property type="evidence" value="ECO:0007669"/>
    <property type="project" value="UniProtKB-ARBA"/>
</dbReference>
<dbReference type="SUPFAM" id="SSF54928">
    <property type="entry name" value="RNA-binding domain, RBD"/>
    <property type="match status" value="3"/>
</dbReference>
<dbReference type="InterPro" id="IPR012677">
    <property type="entry name" value="Nucleotide-bd_a/b_plait_sf"/>
</dbReference>
<proteinExistence type="predicted"/>
<evidence type="ECO:0000256" key="2">
    <source>
        <dbReference type="ARBA" id="ARBA00022884"/>
    </source>
</evidence>
<feature type="domain" description="RRM" evidence="5">
    <location>
        <begin position="409"/>
        <end position="487"/>
    </location>
</feature>
<dbReference type="GO" id="GO:0003729">
    <property type="term" value="F:mRNA binding"/>
    <property type="evidence" value="ECO:0007669"/>
    <property type="project" value="UniProtKB-ARBA"/>
</dbReference>
<gene>
    <name evidence="6" type="ORF">CDEB00056_LOCUS7702</name>
</gene>
<name>A0A7S3V837_9STRA</name>
<sequence length="587" mass="63645">MSSPDPASLAVAEAVPPTMTPNDISGQYYDPQVQHLNGQSGEIHANGTTMNENTQPHIQTIYSMGYSDSNGYDYMNGGAKGGQRRPASVSQNGSEVESIRSASIGEEYSSEYDYAEPIKLFVGQVPKTMEEADLFPIFEKFGPMDDVAIIRDKHTGQHRGCAFVTYLSKESADACEKELHNTHVFEGGKRPVQVRPAGKKEENKVFVGMLPRAVTEEIVTQVFQTYGEISGVFVIRSTDGYRKGCAFVKYTNRQAAFAAIEDLNGKVVFQGSDRPLIVKIADTKGEKKVRLNKNLQYGSDADSVSMTGQSAPGYINYPHYQTSPMPMPMYPGAGIPPIDLSAAPGGTSPYGMPHPHAGGSPIPEYMYPQPYGMSEQIPPVLPSYPTARPPRQPQNNNSGARPREGPAGANLFIYHLPHDLTDADLATAFNPFGNVISAKVYVDKYTGESKGFGFVSYDSIISAEQAIDLMNGFQIGNKRLKVQHKRVHHRAPTGTLPPSMNNAIPPNMPPYYHHPGQQMMTHPPMAYHDVPVPSIEISSENAAGLHTLSSSNGHVNVGVGISVGPNDMDALAQSFNGLHADERTGSA</sequence>
<feature type="domain" description="RRM" evidence="5">
    <location>
        <begin position="118"/>
        <end position="199"/>
    </location>
</feature>
<feature type="compositionally biased region" description="Pro residues" evidence="4">
    <location>
        <begin position="379"/>
        <end position="392"/>
    </location>
</feature>
<evidence type="ECO:0000256" key="3">
    <source>
        <dbReference type="PROSITE-ProRule" id="PRU00176"/>
    </source>
</evidence>
<reference evidence="6" key="1">
    <citation type="submission" date="2021-01" db="EMBL/GenBank/DDBJ databases">
        <authorList>
            <person name="Corre E."/>
            <person name="Pelletier E."/>
            <person name="Niang G."/>
            <person name="Scheremetjew M."/>
            <person name="Finn R."/>
            <person name="Kale V."/>
            <person name="Holt S."/>
            <person name="Cochrane G."/>
            <person name="Meng A."/>
            <person name="Brown T."/>
            <person name="Cohen L."/>
        </authorList>
    </citation>
    <scope>NUCLEOTIDE SEQUENCE</scope>
    <source>
        <strain evidence="6">MM31A-1</strain>
    </source>
</reference>
<dbReference type="FunFam" id="3.30.70.330:FF:000013">
    <property type="entry name" value="CUGBP Elav-like family member 1 isoform 2"/>
    <property type="match status" value="1"/>
</dbReference>
<feature type="region of interest" description="Disordered" evidence="4">
    <location>
        <begin position="75"/>
        <end position="102"/>
    </location>
</feature>
<dbReference type="GO" id="GO:0005737">
    <property type="term" value="C:cytoplasm"/>
    <property type="evidence" value="ECO:0007669"/>
    <property type="project" value="UniProtKB-ARBA"/>
</dbReference>
<evidence type="ECO:0000259" key="5">
    <source>
        <dbReference type="PROSITE" id="PS50102"/>
    </source>
</evidence>
<dbReference type="PROSITE" id="PS50102">
    <property type="entry name" value="RRM"/>
    <property type="match status" value="3"/>
</dbReference>
<dbReference type="Pfam" id="PF00076">
    <property type="entry name" value="RRM_1"/>
    <property type="match status" value="3"/>
</dbReference>
<dbReference type="InterPro" id="IPR035979">
    <property type="entry name" value="RBD_domain_sf"/>
</dbReference>
<dbReference type="EMBL" id="HBIO01009956">
    <property type="protein sequence ID" value="CAE0462861.1"/>
    <property type="molecule type" value="Transcribed_RNA"/>
</dbReference>
<dbReference type="PANTHER" id="PTHR48027">
    <property type="entry name" value="HETEROGENEOUS NUCLEAR RIBONUCLEOPROTEIN 87F-RELATED"/>
    <property type="match status" value="1"/>
</dbReference>
<feature type="region of interest" description="Disordered" evidence="4">
    <location>
        <begin position="377"/>
        <end position="406"/>
    </location>
</feature>
<protein>
    <recommendedName>
        <fullName evidence="5">RRM domain-containing protein</fullName>
    </recommendedName>
</protein>
<accession>A0A7S3V837</accession>
<dbReference type="GO" id="GO:0009967">
    <property type="term" value="P:positive regulation of signal transduction"/>
    <property type="evidence" value="ECO:0007669"/>
    <property type="project" value="UniProtKB-ARBA"/>
</dbReference>
<evidence type="ECO:0000256" key="1">
    <source>
        <dbReference type="ARBA" id="ARBA00022737"/>
    </source>
</evidence>
<dbReference type="AlphaFoldDB" id="A0A7S3V837"/>
<dbReference type="InterPro" id="IPR052462">
    <property type="entry name" value="SLIRP/GR-RBP-like"/>
</dbReference>
<dbReference type="Gene3D" id="3.30.70.330">
    <property type="match status" value="3"/>
</dbReference>
<organism evidence="6">
    <name type="scientific">Chaetoceros debilis</name>
    <dbReference type="NCBI Taxonomy" id="122233"/>
    <lineage>
        <taxon>Eukaryota</taxon>
        <taxon>Sar</taxon>
        <taxon>Stramenopiles</taxon>
        <taxon>Ochrophyta</taxon>
        <taxon>Bacillariophyta</taxon>
        <taxon>Coscinodiscophyceae</taxon>
        <taxon>Chaetocerotophycidae</taxon>
        <taxon>Chaetocerotales</taxon>
        <taxon>Chaetocerotaceae</taxon>
        <taxon>Chaetoceros</taxon>
    </lineage>
</organism>
<dbReference type="FunFam" id="3.30.70.330:FF:000383">
    <property type="entry name" value="Sex lethal, isoform D"/>
    <property type="match status" value="1"/>
</dbReference>
<dbReference type="CDD" id="cd12362">
    <property type="entry name" value="RRM3_CELF1-6"/>
    <property type="match status" value="1"/>
</dbReference>
<dbReference type="SMART" id="SM00360">
    <property type="entry name" value="RRM"/>
    <property type="match status" value="3"/>
</dbReference>